<evidence type="ECO:0008006" key="3">
    <source>
        <dbReference type="Google" id="ProtNLM"/>
    </source>
</evidence>
<dbReference type="EMBL" id="JADTFC010000054">
    <property type="protein sequence ID" value="MBG6289690.1"/>
    <property type="molecule type" value="Genomic_DNA"/>
</dbReference>
<sequence length="94" mass="10732">MSEVITHAYTPLMNVDAMSEQDCRQALKDLLQNGFAKDQQLIELKIGCHKLESMLVKLLDLFISEKYSKLHAEMKPMAEFLQEQRAAAAARKVH</sequence>
<keyword evidence="2" id="KW-1185">Reference proteome</keyword>
<protein>
    <recommendedName>
        <fullName evidence="3">DUF3077 domain-containing protein</fullName>
    </recommendedName>
</protein>
<proteinExistence type="predicted"/>
<evidence type="ECO:0000313" key="2">
    <source>
        <dbReference type="Proteomes" id="UP000608450"/>
    </source>
</evidence>
<organism evidence="1 2">
    <name type="scientific">Pseudomonas nitroreducens</name>
    <dbReference type="NCBI Taxonomy" id="46680"/>
    <lineage>
        <taxon>Bacteria</taxon>
        <taxon>Pseudomonadati</taxon>
        <taxon>Pseudomonadota</taxon>
        <taxon>Gammaproteobacteria</taxon>
        <taxon>Pseudomonadales</taxon>
        <taxon>Pseudomonadaceae</taxon>
        <taxon>Pseudomonas</taxon>
    </lineage>
</organism>
<reference evidence="1 2" key="1">
    <citation type="submission" date="2020-11" db="EMBL/GenBank/DDBJ databases">
        <title>Enhanced detection system for hospital associated transmission using whole genome sequencing surveillance.</title>
        <authorList>
            <person name="Harrison L.H."/>
            <person name="Van Tyne D."/>
            <person name="Marsh J.W."/>
            <person name="Griffith M.P."/>
            <person name="Snyder D.J."/>
            <person name="Cooper V.S."/>
            <person name="Mustapha M."/>
        </authorList>
    </citation>
    <scope>NUCLEOTIDE SEQUENCE [LARGE SCALE GENOMIC DNA]</scope>
    <source>
        <strain evidence="1 2">PSA00705</strain>
    </source>
</reference>
<dbReference type="RefSeq" id="WP_196913168.1">
    <property type="nucleotide sequence ID" value="NZ_CAMIIC010000007.1"/>
</dbReference>
<accession>A0ABS0KNR9</accession>
<evidence type="ECO:0000313" key="1">
    <source>
        <dbReference type="EMBL" id="MBG6289690.1"/>
    </source>
</evidence>
<comment type="caution">
    <text evidence="1">The sequence shown here is derived from an EMBL/GenBank/DDBJ whole genome shotgun (WGS) entry which is preliminary data.</text>
</comment>
<name>A0ABS0KNR9_PSENT</name>
<dbReference type="Proteomes" id="UP000608450">
    <property type="component" value="Unassembled WGS sequence"/>
</dbReference>
<gene>
    <name evidence="1" type="ORF">I5I61_19730</name>
</gene>